<gene>
    <name evidence="1" type="ORF">C731_3369</name>
</gene>
<dbReference type="EMBL" id="AMRA01000095">
    <property type="protein sequence ID" value="EKF22629.1"/>
    <property type="molecule type" value="Genomic_DNA"/>
</dbReference>
<evidence type="ECO:0000313" key="2">
    <source>
        <dbReference type="Proteomes" id="UP000006265"/>
    </source>
</evidence>
<organism evidence="1 2">
    <name type="scientific">Mycolicibacterium hassiacum (strain DSM 44199 / CIP 105218 / JCM 12690 / 3849)</name>
    <name type="common">Mycobacterium hassiacum</name>
    <dbReference type="NCBI Taxonomy" id="1122247"/>
    <lineage>
        <taxon>Bacteria</taxon>
        <taxon>Bacillati</taxon>
        <taxon>Actinomycetota</taxon>
        <taxon>Actinomycetes</taxon>
        <taxon>Mycobacteriales</taxon>
        <taxon>Mycobacteriaceae</taxon>
        <taxon>Mycolicibacterium</taxon>
    </lineage>
</organism>
<dbReference type="InterPro" id="IPR025241">
    <property type="entry name" value="DUF4190"/>
</dbReference>
<keyword evidence="2" id="KW-1185">Reference proteome</keyword>
<dbReference type="PATRIC" id="fig|1122247.3.peg.3232"/>
<sequence length="255" mass="26306">MTYSAPDYSTPPESVAAPPATRPNPAVAVFGWLGLVSVLAITIGVLIGIDAIASTALLVLLVAIIGAMVAARTNRGRVTRFAALMIAAVVMWFLAAILGLGAHRSYRSGIDLAYFAFAVVVGIVGAIGVIRAGHRAPAPRRVATAPRPVGYTADGQPFYPVVGYRSDGTPVTADQAPGYAPQVVGTNTMAILAFVMAFVFTFLAVPLGHIARAQIRRTGEQGAGLALAALIIGYIWLAVVIVGAIVLIALAANGY</sequence>
<accession>K5BJ76</accession>
<evidence type="ECO:0000313" key="1">
    <source>
        <dbReference type="EMBL" id="EKF22629.1"/>
    </source>
</evidence>
<dbReference type="AlphaFoldDB" id="K5BJ76"/>
<dbReference type="OrthoDB" id="4374883at2"/>
<dbReference type="STRING" id="1122247.GCA_000379865_04227"/>
<dbReference type="Pfam" id="PF13828">
    <property type="entry name" value="DUF4190"/>
    <property type="match status" value="1"/>
</dbReference>
<dbReference type="Proteomes" id="UP000006265">
    <property type="component" value="Unassembled WGS sequence"/>
</dbReference>
<name>K5BJ76_MYCHD</name>
<proteinExistence type="predicted"/>
<protein>
    <submittedName>
        <fullName evidence="1">Uncharacterized protein</fullName>
    </submittedName>
</protein>
<reference evidence="1 2" key="1">
    <citation type="journal article" date="2012" name="J. Bacteriol.">
        <title>Genome sequence of Mycobacterium hassiacum DSM 44199, a rare source of heat-stable mycobacterial proteins.</title>
        <authorList>
            <person name="Tiago I."/>
            <person name="Maranha A."/>
            <person name="Mendes V."/>
            <person name="Alarico S."/>
            <person name="Moynihan P.J."/>
            <person name="Clarke A.J."/>
            <person name="Macedo-Ribeiro S."/>
            <person name="Pereira P.J."/>
            <person name="Empadinhas N."/>
        </authorList>
    </citation>
    <scope>NUCLEOTIDE SEQUENCE [LARGE SCALE GENOMIC DNA]</scope>
    <source>
        <strain evidence="2">DSM 44199 / CIP 105218 / JCM 12690 / 3849</strain>
    </source>
</reference>
<comment type="caution">
    <text evidence="1">The sequence shown here is derived from an EMBL/GenBank/DDBJ whole genome shotgun (WGS) entry which is preliminary data.</text>
</comment>